<organism evidence="3 4">
    <name type="scientific">Oidiodendron maius (strain Zn)</name>
    <dbReference type="NCBI Taxonomy" id="913774"/>
    <lineage>
        <taxon>Eukaryota</taxon>
        <taxon>Fungi</taxon>
        <taxon>Dikarya</taxon>
        <taxon>Ascomycota</taxon>
        <taxon>Pezizomycotina</taxon>
        <taxon>Leotiomycetes</taxon>
        <taxon>Leotiomycetes incertae sedis</taxon>
        <taxon>Myxotrichaceae</taxon>
        <taxon>Oidiodendron</taxon>
    </lineage>
</organism>
<dbReference type="OrthoDB" id="3177213at2759"/>
<feature type="transmembrane region" description="Helical" evidence="2">
    <location>
        <begin position="298"/>
        <end position="318"/>
    </location>
</feature>
<sequence length="614" mass="69111">MESRERKKSNVTPKLKLVGSPVLSRESTGRTSTGKLEPFVSAEALSKASSNEQQKDFNEGVDDGLLDELPAFERHEESTAIELFYDLFFVANLTTFSNIHEINSPKTLTSYVGFFCILWFTWCITSLYDIRFVTDSLVSRMAKGVHLGVMVGLAVLGPKFDTTKLTPQLKVIALILMVSRLVLALQYFLVMYHVRQYKKTKLPLSLMGGLNFVAGILYLGISFAFKTSAHAYRALYVIAGFEMVVNIGISWQWKVLTFKGTHLIERMTLLTLYILGEGVIDVLKSVARISEKQDTWTSANIGTLFGAIAAIYLLYMLYFDTLNRHHFGSFRQQLWSFLHFPFHVALVLCLSGMAQFIIWQKIMEVFIDFTLKVEALPSPFVPGAVQDNSTAEDFMNNLYNVSMGTLSNYQASNFSELTELNETVTQALEGIRNVTELYFETHNSELLQNEFKVQIGKIVQAVWNSIMDFYGFEAGSDTPESGDDVVDFKLVASLNTASLIFVFFFVATGFTLIFTGVLGIVNVRSYNKWSWVRFATHLLFGLAMCLLSLLCSGDGTAAINITSTAWPLPIVAMTILIVLTIHHISWEDEEAEIATGKKKYHFLPRWRPNRHGST</sequence>
<proteinExistence type="predicted"/>
<feature type="transmembrane region" description="Helical" evidence="2">
    <location>
        <begin position="565"/>
        <end position="584"/>
    </location>
</feature>
<dbReference type="Proteomes" id="UP000054321">
    <property type="component" value="Unassembled WGS sequence"/>
</dbReference>
<dbReference type="EMBL" id="KN832879">
    <property type="protein sequence ID" value="KIM98873.1"/>
    <property type="molecule type" value="Genomic_DNA"/>
</dbReference>
<feature type="compositionally biased region" description="Polar residues" evidence="1">
    <location>
        <begin position="25"/>
        <end position="34"/>
    </location>
</feature>
<feature type="region of interest" description="Disordered" evidence="1">
    <location>
        <begin position="1"/>
        <end position="37"/>
    </location>
</feature>
<evidence type="ECO:0000256" key="2">
    <source>
        <dbReference type="SAM" id="Phobius"/>
    </source>
</evidence>
<dbReference type="HOGENOM" id="CLU_016136_0_0_1"/>
<feature type="transmembrane region" description="Helical" evidence="2">
    <location>
        <begin position="172"/>
        <end position="192"/>
    </location>
</feature>
<dbReference type="PANTHER" id="PTHR42101">
    <property type="entry name" value="CHROMOSOME 16, WHOLE GENOME SHOTGUN SEQUENCE"/>
    <property type="match status" value="1"/>
</dbReference>
<reference evidence="3 4" key="1">
    <citation type="submission" date="2014-04" db="EMBL/GenBank/DDBJ databases">
        <authorList>
            <consortium name="DOE Joint Genome Institute"/>
            <person name="Kuo A."/>
            <person name="Martino E."/>
            <person name="Perotto S."/>
            <person name="Kohler A."/>
            <person name="Nagy L.G."/>
            <person name="Floudas D."/>
            <person name="Copeland A."/>
            <person name="Barry K.W."/>
            <person name="Cichocki N."/>
            <person name="Veneault-Fourrey C."/>
            <person name="LaButti K."/>
            <person name="Lindquist E.A."/>
            <person name="Lipzen A."/>
            <person name="Lundell T."/>
            <person name="Morin E."/>
            <person name="Murat C."/>
            <person name="Sun H."/>
            <person name="Tunlid A."/>
            <person name="Henrissat B."/>
            <person name="Grigoriev I.V."/>
            <person name="Hibbett D.S."/>
            <person name="Martin F."/>
            <person name="Nordberg H.P."/>
            <person name="Cantor M.N."/>
            <person name="Hua S.X."/>
        </authorList>
    </citation>
    <scope>NUCLEOTIDE SEQUENCE [LARGE SCALE GENOMIC DNA]</scope>
    <source>
        <strain evidence="3 4">Zn</strain>
    </source>
</reference>
<protein>
    <recommendedName>
        <fullName evidence="5">Low temperature requirement A</fullName>
    </recommendedName>
</protein>
<evidence type="ECO:0000313" key="3">
    <source>
        <dbReference type="EMBL" id="KIM98873.1"/>
    </source>
</evidence>
<keyword evidence="2" id="KW-1133">Transmembrane helix</keyword>
<evidence type="ECO:0000313" key="4">
    <source>
        <dbReference type="Proteomes" id="UP000054321"/>
    </source>
</evidence>
<evidence type="ECO:0000256" key="1">
    <source>
        <dbReference type="SAM" id="MobiDB-lite"/>
    </source>
</evidence>
<feature type="transmembrane region" description="Helical" evidence="2">
    <location>
        <begin position="338"/>
        <end position="359"/>
    </location>
</feature>
<keyword evidence="2" id="KW-0472">Membrane</keyword>
<accession>A0A0C3CIN6</accession>
<feature type="transmembrane region" description="Helical" evidence="2">
    <location>
        <begin position="499"/>
        <end position="522"/>
    </location>
</feature>
<dbReference type="STRING" id="913774.A0A0C3CIN6"/>
<keyword evidence="2" id="KW-0812">Transmembrane</keyword>
<keyword evidence="4" id="KW-1185">Reference proteome</keyword>
<reference evidence="4" key="2">
    <citation type="submission" date="2015-01" db="EMBL/GenBank/DDBJ databases">
        <title>Evolutionary Origins and Diversification of the Mycorrhizal Mutualists.</title>
        <authorList>
            <consortium name="DOE Joint Genome Institute"/>
            <consortium name="Mycorrhizal Genomics Consortium"/>
            <person name="Kohler A."/>
            <person name="Kuo A."/>
            <person name="Nagy L.G."/>
            <person name="Floudas D."/>
            <person name="Copeland A."/>
            <person name="Barry K.W."/>
            <person name="Cichocki N."/>
            <person name="Veneault-Fourrey C."/>
            <person name="LaButti K."/>
            <person name="Lindquist E.A."/>
            <person name="Lipzen A."/>
            <person name="Lundell T."/>
            <person name="Morin E."/>
            <person name="Murat C."/>
            <person name="Riley R."/>
            <person name="Ohm R."/>
            <person name="Sun H."/>
            <person name="Tunlid A."/>
            <person name="Henrissat B."/>
            <person name="Grigoriev I.V."/>
            <person name="Hibbett D.S."/>
            <person name="Martin F."/>
        </authorList>
    </citation>
    <scope>NUCLEOTIDE SEQUENCE [LARGE SCALE GENOMIC DNA]</scope>
    <source>
        <strain evidence="4">Zn</strain>
    </source>
</reference>
<dbReference type="InterPro" id="IPR010640">
    <property type="entry name" value="Low_temperature_requirement_A"/>
</dbReference>
<feature type="transmembrane region" description="Helical" evidence="2">
    <location>
        <begin position="231"/>
        <end position="249"/>
    </location>
</feature>
<dbReference type="InParanoid" id="A0A0C3CIN6"/>
<evidence type="ECO:0008006" key="5">
    <source>
        <dbReference type="Google" id="ProtNLM"/>
    </source>
</evidence>
<feature type="transmembrane region" description="Helical" evidence="2">
    <location>
        <begin position="204"/>
        <end position="225"/>
    </location>
</feature>
<dbReference type="Pfam" id="PF06772">
    <property type="entry name" value="LtrA"/>
    <property type="match status" value="1"/>
</dbReference>
<gene>
    <name evidence="3" type="ORF">OIDMADRAFT_146565</name>
</gene>
<dbReference type="PANTHER" id="PTHR42101:SF1">
    <property type="entry name" value="LOW TEMPERATURE REQUIREMENT A"/>
    <property type="match status" value="1"/>
</dbReference>
<feature type="transmembrane region" description="Helical" evidence="2">
    <location>
        <begin position="534"/>
        <end position="553"/>
    </location>
</feature>
<feature type="transmembrane region" description="Helical" evidence="2">
    <location>
        <begin position="111"/>
        <end position="130"/>
    </location>
</feature>
<name>A0A0C3CIN6_OIDMZ</name>
<dbReference type="AlphaFoldDB" id="A0A0C3CIN6"/>